<feature type="compositionally biased region" description="Low complexity" evidence="5">
    <location>
        <begin position="442"/>
        <end position="457"/>
    </location>
</feature>
<dbReference type="InterPro" id="IPR017455">
    <property type="entry name" value="Znf_FYVE-rel"/>
</dbReference>
<dbReference type="Proteomes" id="UP001632037">
    <property type="component" value="Unassembled WGS sequence"/>
</dbReference>
<feature type="region of interest" description="Disordered" evidence="5">
    <location>
        <begin position="431"/>
        <end position="555"/>
    </location>
</feature>
<feature type="region of interest" description="Disordered" evidence="5">
    <location>
        <begin position="627"/>
        <end position="650"/>
    </location>
</feature>
<evidence type="ECO:0000313" key="8">
    <source>
        <dbReference type="Proteomes" id="UP001632037"/>
    </source>
</evidence>
<keyword evidence="2 4" id="KW-0863">Zinc-finger</keyword>
<keyword evidence="3" id="KW-0862">Zinc</keyword>
<name>A0ABD3F6C5_9STRA</name>
<gene>
    <name evidence="7" type="ORF">V7S43_013850</name>
</gene>
<dbReference type="Gene3D" id="3.30.40.10">
    <property type="entry name" value="Zinc/RING finger domain, C3HC4 (zinc finger)"/>
    <property type="match status" value="1"/>
</dbReference>
<evidence type="ECO:0000256" key="3">
    <source>
        <dbReference type="ARBA" id="ARBA00022833"/>
    </source>
</evidence>
<feature type="compositionally biased region" description="Basic and acidic residues" evidence="5">
    <location>
        <begin position="470"/>
        <end position="483"/>
    </location>
</feature>
<evidence type="ECO:0000256" key="5">
    <source>
        <dbReference type="SAM" id="MobiDB-lite"/>
    </source>
</evidence>
<feature type="domain" description="FYVE-type" evidence="6">
    <location>
        <begin position="352"/>
        <end position="417"/>
    </location>
</feature>
<feature type="compositionally biased region" description="Pro residues" evidence="5">
    <location>
        <begin position="633"/>
        <end position="646"/>
    </location>
</feature>
<evidence type="ECO:0000259" key="6">
    <source>
        <dbReference type="PROSITE" id="PS50178"/>
    </source>
</evidence>
<proteinExistence type="predicted"/>
<feature type="compositionally biased region" description="Acidic residues" evidence="5">
    <location>
        <begin position="517"/>
        <end position="528"/>
    </location>
</feature>
<dbReference type="PANTHER" id="PTHR13510:SF44">
    <property type="entry name" value="RABENOSYN-5"/>
    <property type="match status" value="1"/>
</dbReference>
<evidence type="ECO:0000256" key="4">
    <source>
        <dbReference type="PROSITE-ProRule" id="PRU00091"/>
    </source>
</evidence>
<protein>
    <recommendedName>
        <fullName evidence="6">FYVE-type domain-containing protein</fullName>
    </recommendedName>
</protein>
<dbReference type="EMBL" id="JBIMZQ010000037">
    <property type="protein sequence ID" value="KAL3661241.1"/>
    <property type="molecule type" value="Genomic_DNA"/>
</dbReference>
<dbReference type="InterPro" id="IPR052727">
    <property type="entry name" value="Rab4/Rab5_effector"/>
</dbReference>
<evidence type="ECO:0000313" key="7">
    <source>
        <dbReference type="EMBL" id="KAL3661241.1"/>
    </source>
</evidence>
<evidence type="ECO:0000256" key="2">
    <source>
        <dbReference type="ARBA" id="ARBA00022771"/>
    </source>
</evidence>
<dbReference type="PROSITE" id="PS50178">
    <property type="entry name" value="ZF_FYVE"/>
    <property type="match status" value="1"/>
</dbReference>
<organism evidence="7 8">
    <name type="scientific">Phytophthora oleae</name>
    <dbReference type="NCBI Taxonomy" id="2107226"/>
    <lineage>
        <taxon>Eukaryota</taxon>
        <taxon>Sar</taxon>
        <taxon>Stramenopiles</taxon>
        <taxon>Oomycota</taxon>
        <taxon>Peronosporomycetes</taxon>
        <taxon>Peronosporales</taxon>
        <taxon>Peronosporaceae</taxon>
        <taxon>Phytophthora</taxon>
    </lineage>
</organism>
<dbReference type="CDD" id="cd00065">
    <property type="entry name" value="FYVE_like_SF"/>
    <property type="match status" value="1"/>
</dbReference>
<dbReference type="InterPro" id="IPR013083">
    <property type="entry name" value="Znf_RING/FYVE/PHD"/>
</dbReference>
<evidence type="ECO:0000256" key="1">
    <source>
        <dbReference type="ARBA" id="ARBA00022723"/>
    </source>
</evidence>
<dbReference type="PANTHER" id="PTHR13510">
    <property type="entry name" value="FYVE-FINGER-CONTAINING RAB5 EFFECTOR PROTEIN RABENOSYN-5-RELATED"/>
    <property type="match status" value="1"/>
</dbReference>
<comment type="caution">
    <text evidence="7">The sequence shown here is derived from an EMBL/GenBank/DDBJ whole genome shotgun (WGS) entry which is preliminary data.</text>
</comment>
<accession>A0ABD3F6C5</accession>
<sequence>MSHRFPIQEAVFPPLRMSESAKDKFINTALMQLTRALRDYDKYQKWQASRPPSLRYQLHPAMWKPIKTCEQLTVYRRVPADDAVVTAPTGGSRRRARSRTLEAMRLATATSGDSVSSAPKESVTESSWPWIPARGSGPTSNSEWNMPTLLQVGAIEGTLDDVMYGSASFDAVGTLIKSSYTAEEVVDAETLYEFQGPTPDEPFRFLGLKWVVKSTSSSVKAFVWPRDLTFIAATGILNRQGGERVGYHLMHSVDLGNGFGPLDGKRIVRGRISSCFLYRQTSSNTVDVYMKTNFEPNGTVHESVALLSAANSLTYCLKSALCAQNKKLSWLLAHPKTDEPEAGSARPSTVRIKKRNDCGVCTRPIGAFSRYHTCRVCSSRACSTCFVKKKLSFPGQGHKIVEQRSVAVCTHCLTQARKLNSMDIAKQEVTERLQLGRRRGTLRGTGSSTRSRSNSRPDSNRQRRGTVAARTERDQEKLDDEKIFLTAPVRKVSRTPRQTQSQRKLDANTKPAWDYNSETEDIDDDDDTVVSSNPVLLPLDPHSQKKTTAKPTSTKNDAAIPVAAHRDVWDVDSKAEDEDDYDCSVVSSQPTVMHPEVPVPAELDDSLPEAVVQYAWGAIVPSPTNKNPLESWPAPPSSPLPSPTPLPKETEVSWPMAEGERATVWTPPISQPSTIPRIHVGASTQEVLAQFAELCNAAENVYQAARKHTVTHLDPLVMPTRQTNTRLDMSAVD</sequence>
<reference evidence="7 8" key="1">
    <citation type="submission" date="2024-09" db="EMBL/GenBank/DDBJ databases">
        <title>Genome sequencing and assembly of Phytophthora oleae, isolate VK10A, causative agent of rot of olive drupes.</title>
        <authorList>
            <person name="Conti Taguali S."/>
            <person name="Riolo M."/>
            <person name="La Spada F."/>
            <person name="Cacciola S.O."/>
            <person name="Dionisio G."/>
        </authorList>
    </citation>
    <scope>NUCLEOTIDE SEQUENCE [LARGE SCALE GENOMIC DNA]</scope>
    <source>
        <strain evidence="7 8">VK10A</strain>
    </source>
</reference>
<keyword evidence="1" id="KW-0479">Metal-binding</keyword>
<dbReference type="AlphaFoldDB" id="A0ABD3F6C5"/>
<dbReference type="GO" id="GO:0008270">
    <property type="term" value="F:zinc ion binding"/>
    <property type="evidence" value="ECO:0007669"/>
    <property type="project" value="UniProtKB-KW"/>
</dbReference>
<dbReference type="SUPFAM" id="SSF57903">
    <property type="entry name" value="FYVE/PHD zinc finger"/>
    <property type="match status" value="1"/>
</dbReference>
<keyword evidence="8" id="KW-1185">Reference proteome</keyword>
<dbReference type="InterPro" id="IPR011011">
    <property type="entry name" value="Znf_FYVE_PHD"/>
</dbReference>